<comment type="similarity">
    <text evidence="1 6">Belongs to the iron/ascorbate-dependent oxidoreductase family.</text>
</comment>
<dbReference type="Gene3D" id="2.60.120.330">
    <property type="entry name" value="B-lactam Antibiotic, Isopenicillin N Synthase, Chain"/>
    <property type="match status" value="1"/>
</dbReference>
<dbReference type="PANTHER" id="PTHR47990">
    <property type="entry name" value="2-OXOGLUTARATE (2OG) AND FE(II)-DEPENDENT OXYGENASE SUPERFAMILY PROTEIN-RELATED"/>
    <property type="match status" value="1"/>
</dbReference>
<accession>A0AAN8UI14</accession>
<protein>
    <submittedName>
        <fullName evidence="8">Non-hem dioxygenase N-terminal domain</fullName>
    </submittedName>
</protein>
<keyword evidence="8" id="KW-0223">Dioxygenase</keyword>
<sequence>MVSETLPKLPVINLSNENLKPGTSDWISTCNDVTKALEEYGCFVAVYDRVPVELHNAVFSAAEELFTLPMETKRKNTSDKPYFGFVGGNPFIPLHESLGIDHGNTIESVQSFTSLMWPIGNNHFSESMLSYAKLVAELDQMVKKMVFESYGVGKYYESHIELTSYLLRPNKYRPPMDKETNIGVSSHTDKTFITILHQNHVNGLQTKARDGKWISFDDASPSSFVVMAGDAFLAWSNDRIHSPNHQVIMNGDEVRYSLALFSFSNEMVKVPEELVDDEHPLKFKPFDHFELLQHYYTDTGRSSECTVRNHYAI</sequence>
<dbReference type="InterPro" id="IPR026992">
    <property type="entry name" value="DIOX_N"/>
</dbReference>
<reference evidence="8 9" key="1">
    <citation type="submission" date="2023-12" db="EMBL/GenBank/DDBJ databases">
        <title>A high-quality genome assembly for Dillenia turbinata (Dilleniales).</title>
        <authorList>
            <person name="Chanderbali A."/>
        </authorList>
    </citation>
    <scope>NUCLEOTIDE SEQUENCE [LARGE SCALE GENOMIC DNA]</scope>
    <source>
        <strain evidence="8">LSX21</strain>
        <tissue evidence="8">Leaf</tissue>
    </source>
</reference>
<dbReference type="InterPro" id="IPR027443">
    <property type="entry name" value="IPNS-like_sf"/>
</dbReference>
<dbReference type="SUPFAM" id="SSF51197">
    <property type="entry name" value="Clavaminate synthase-like"/>
    <property type="match status" value="1"/>
</dbReference>
<dbReference type="Pfam" id="PF03171">
    <property type="entry name" value="2OG-FeII_Oxy"/>
    <property type="match status" value="1"/>
</dbReference>
<organism evidence="8 9">
    <name type="scientific">Dillenia turbinata</name>
    <dbReference type="NCBI Taxonomy" id="194707"/>
    <lineage>
        <taxon>Eukaryota</taxon>
        <taxon>Viridiplantae</taxon>
        <taxon>Streptophyta</taxon>
        <taxon>Embryophyta</taxon>
        <taxon>Tracheophyta</taxon>
        <taxon>Spermatophyta</taxon>
        <taxon>Magnoliopsida</taxon>
        <taxon>eudicotyledons</taxon>
        <taxon>Gunneridae</taxon>
        <taxon>Pentapetalae</taxon>
        <taxon>Dilleniales</taxon>
        <taxon>Dilleniaceae</taxon>
        <taxon>Dillenia</taxon>
    </lineage>
</organism>
<evidence type="ECO:0000259" key="7">
    <source>
        <dbReference type="PROSITE" id="PS51471"/>
    </source>
</evidence>
<evidence type="ECO:0000256" key="6">
    <source>
        <dbReference type="RuleBase" id="RU003682"/>
    </source>
</evidence>
<dbReference type="Pfam" id="PF14226">
    <property type="entry name" value="DIOX_N"/>
    <property type="match status" value="1"/>
</dbReference>
<evidence type="ECO:0000256" key="4">
    <source>
        <dbReference type="ARBA" id="ARBA00023004"/>
    </source>
</evidence>
<evidence type="ECO:0000256" key="3">
    <source>
        <dbReference type="ARBA" id="ARBA00023002"/>
    </source>
</evidence>
<keyword evidence="2 6" id="KW-0479">Metal-binding</keyword>
<evidence type="ECO:0000313" key="8">
    <source>
        <dbReference type="EMBL" id="KAK6912126.1"/>
    </source>
</evidence>
<keyword evidence="3 6" id="KW-0560">Oxidoreductase</keyword>
<feature type="domain" description="Fe2OG dioxygenase" evidence="7">
    <location>
        <begin position="163"/>
        <end position="264"/>
    </location>
</feature>
<comment type="caution">
    <text evidence="8">The sequence shown here is derived from an EMBL/GenBank/DDBJ whole genome shotgun (WGS) entry which is preliminary data.</text>
</comment>
<dbReference type="InterPro" id="IPR050231">
    <property type="entry name" value="Iron_ascorbate_oxido_reductase"/>
</dbReference>
<dbReference type="FunFam" id="2.60.120.330:FF:000022">
    <property type="entry name" value="Probable 2-oxoglutarate-dependent dioxygenase AOP1.2"/>
    <property type="match status" value="1"/>
</dbReference>
<dbReference type="PROSITE" id="PS51471">
    <property type="entry name" value="FE2OG_OXY"/>
    <property type="match status" value="1"/>
</dbReference>
<evidence type="ECO:0000256" key="2">
    <source>
        <dbReference type="ARBA" id="ARBA00022723"/>
    </source>
</evidence>
<evidence type="ECO:0000256" key="5">
    <source>
        <dbReference type="ARBA" id="ARBA00057022"/>
    </source>
</evidence>
<dbReference type="Proteomes" id="UP001370490">
    <property type="component" value="Unassembled WGS sequence"/>
</dbReference>
<evidence type="ECO:0000313" key="9">
    <source>
        <dbReference type="Proteomes" id="UP001370490"/>
    </source>
</evidence>
<dbReference type="InterPro" id="IPR044861">
    <property type="entry name" value="IPNS-like_FE2OG_OXY"/>
</dbReference>
<dbReference type="EMBL" id="JBAMMX010000028">
    <property type="protein sequence ID" value="KAK6912126.1"/>
    <property type="molecule type" value="Genomic_DNA"/>
</dbReference>
<keyword evidence="9" id="KW-1185">Reference proteome</keyword>
<name>A0AAN8UI14_9MAGN</name>
<gene>
    <name evidence="8" type="ORF">RJ641_024219</name>
</gene>
<dbReference type="GO" id="GO:0046872">
    <property type="term" value="F:metal ion binding"/>
    <property type="evidence" value="ECO:0007669"/>
    <property type="project" value="UniProtKB-KW"/>
</dbReference>
<comment type="function">
    <text evidence="5">Probable 2-oxoglutarate-dependent dioxygenase that may be involved in glucosinolates biosynthesis. May play a role in the production of aliphatic glucosinolates.</text>
</comment>
<keyword evidence="4 6" id="KW-0408">Iron</keyword>
<proteinExistence type="inferred from homology"/>
<evidence type="ECO:0000256" key="1">
    <source>
        <dbReference type="ARBA" id="ARBA00008056"/>
    </source>
</evidence>
<dbReference type="AlphaFoldDB" id="A0AAN8UI14"/>
<dbReference type="InterPro" id="IPR005123">
    <property type="entry name" value="Oxoglu/Fe-dep_dioxygenase_dom"/>
</dbReference>
<dbReference type="GO" id="GO:0051213">
    <property type="term" value="F:dioxygenase activity"/>
    <property type="evidence" value="ECO:0007669"/>
    <property type="project" value="UniProtKB-KW"/>
</dbReference>